<evidence type="ECO:0000313" key="3">
    <source>
        <dbReference type="EMBL" id="QDH83731.1"/>
    </source>
</evidence>
<evidence type="ECO:0000256" key="1">
    <source>
        <dbReference type="ARBA" id="ARBA00004328"/>
    </source>
</evidence>
<keyword evidence="2" id="KW-0946">Virion</keyword>
<name>A0A514CTC1_9CAUD</name>
<dbReference type="InterPro" id="IPR012334">
    <property type="entry name" value="Pectin_lyas_fold"/>
</dbReference>
<sequence length="892" mass="94933">MNSQNPFPSGDSCCGPNNDMTVDQLLGNAYQVVKFVAMRMPYIKTLSDNIDDLIALAGSLEGLNDLAAKLPELMSLQAELQKLIVLYDNLSKLVLVADNMTQILTVHDNLPQIQTIVDNLTQIQTVVSNIANIVTVANNIAAVNNVHNNMSALLNVNTNMAAVNNVSTNMTDVRAVATNMPQVSAVGSNIAEILAVYSKLDELTELATELDATLAKFTDLAAPSGGQMVGTPIATTMADAVIGVPTMAALRALPVPVLAAGKTVTISLLGFHEVGDGGGGQFYWKGNSNQVDDGGTVISPDGNPATGRWLRVRDHGYANVRWFGAKGNGVAESAVAFQKALDSGIPQIEVPSDSEFVWAGNGPTIKSKTYLFSRGGVIRQPEAHIEATSTVGNEFAALRMDLGFSDITIDGLDIRGPFFEGPVTPAYRSIGISVSGRYDQYYYNNPNYPANPDIPVTGTSKKLTLLNLKIDGFGQSGVIVDQVDDFKASFISISNCCRDGIRTYGTYDGLVTHVDVATLGPGMPLEGTAPNNNMYGVEFTRIYHSPDADGSVDVYRPSRRCTLANSKFRNIPGWKGAGTHGGTDISFVMNEFDDCHIGIGIDKGGYNLADGFAPPRRISLIGNRFDATAGVAYGNRAAIACYAHDDTEDNIGEDLYLSGNRAYGPWGEDTRDGAIVVSNYRNVQVLNSEINGALRSGINFQNTVVDFRIAGGVLSNIQKTSSNVCVGVNCQGTKMRGMVDDLVFAQPVGDTMTALSSASQLAGYAVELGRNLKFSGSITKVNSQGTFFGQDSPFFKRTLAWVSYNMAGGTVPTVQSERGVASLSLIATGQVRVTMREPATTATTYVVNAVSRSTTPIMFSVVSVSATEFDILTFNQAGAAANSAMQVEVVGY</sequence>
<dbReference type="Proteomes" id="UP000315683">
    <property type="component" value="Segment"/>
</dbReference>
<gene>
    <name evidence="3" type="ORF">Axy04_071</name>
</gene>
<proteinExistence type="predicted"/>
<dbReference type="GO" id="GO:0019058">
    <property type="term" value="P:viral life cycle"/>
    <property type="evidence" value="ECO:0007669"/>
    <property type="project" value="UniProtKB-ARBA"/>
</dbReference>
<dbReference type="EMBL" id="MK962626">
    <property type="protein sequence ID" value="QDH83731.1"/>
    <property type="molecule type" value="Genomic_DNA"/>
</dbReference>
<dbReference type="GO" id="GO:0051701">
    <property type="term" value="P:biological process involved in interaction with host"/>
    <property type="evidence" value="ECO:0007669"/>
    <property type="project" value="UniProtKB-ARBA"/>
</dbReference>
<evidence type="ECO:0000313" key="4">
    <source>
        <dbReference type="Proteomes" id="UP000315683"/>
    </source>
</evidence>
<dbReference type="SUPFAM" id="SSF51126">
    <property type="entry name" value="Pectin lyase-like"/>
    <property type="match status" value="1"/>
</dbReference>
<reference evidence="3 4" key="1">
    <citation type="submission" date="2019-05" db="EMBL/GenBank/DDBJ databases">
        <title>Complete genome sequence of sixteen phages from Abidjan, cote d'Ivoire, isolated on a single strain of Achromobacter xylosoxidans.</title>
        <authorList>
            <person name="Essoh C."/>
            <person name="Vernadet J.-P."/>
            <person name="Vergnaud G."/>
            <person name="Pourcel C."/>
        </authorList>
    </citation>
    <scope>NUCLEOTIDE SEQUENCE [LARGE SCALE GENOMIC DNA]</scope>
</reference>
<dbReference type="GO" id="GO:0044423">
    <property type="term" value="C:virion component"/>
    <property type="evidence" value="ECO:0007669"/>
    <property type="project" value="UniProtKB-KW"/>
</dbReference>
<dbReference type="InterPro" id="IPR011050">
    <property type="entry name" value="Pectin_lyase_fold/virulence"/>
</dbReference>
<protein>
    <submittedName>
        <fullName evidence="3">Putative tail fiber protein</fullName>
    </submittedName>
</protein>
<accession>A0A514CTC1</accession>
<keyword evidence="4" id="KW-1185">Reference proteome</keyword>
<organism evidence="3 4">
    <name type="scientific">Achromobacter phage vB_AxyP_19-32_Axy04</name>
    <dbReference type="NCBI Taxonomy" id="2591039"/>
    <lineage>
        <taxon>Viruses</taxon>
        <taxon>Duplodnaviria</taxon>
        <taxon>Heunggongvirae</taxon>
        <taxon>Uroviricota</taxon>
        <taxon>Caudoviricetes</taxon>
        <taxon>Schitoviridae</taxon>
        <taxon>Rothmandenesvirinae</taxon>
        <taxon>Dongdastvirus</taxon>
        <taxon>Dongdastvirus Axy04</taxon>
    </lineage>
</organism>
<comment type="subcellular location">
    <subcellularLocation>
        <location evidence="1">Virion</location>
    </subcellularLocation>
</comment>
<dbReference type="Gene3D" id="2.160.20.10">
    <property type="entry name" value="Single-stranded right-handed beta-helix, Pectin lyase-like"/>
    <property type="match status" value="1"/>
</dbReference>
<evidence type="ECO:0000256" key="2">
    <source>
        <dbReference type="ARBA" id="ARBA00022844"/>
    </source>
</evidence>